<dbReference type="Proteomes" id="UP000541444">
    <property type="component" value="Unassembled WGS sequence"/>
</dbReference>
<evidence type="ECO:0000313" key="2">
    <source>
        <dbReference type="Proteomes" id="UP000541444"/>
    </source>
</evidence>
<gene>
    <name evidence="1" type="ORF">GIB67_038579</name>
</gene>
<organism evidence="1 2">
    <name type="scientific">Kingdonia uniflora</name>
    <dbReference type="NCBI Taxonomy" id="39325"/>
    <lineage>
        <taxon>Eukaryota</taxon>
        <taxon>Viridiplantae</taxon>
        <taxon>Streptophyta</taxon>
        <taxon>Embryophyta</taxon>
        <taxon>Tracheophyta</taxon>
        <taxon>Spermatophyta</taxon>
        <taxon>Magnoliopsida</taxon>
        <taxon>Ranunculales</taxon>
        <taxon>Circaeasteraceae</taxon>
        <taxon>Kingdonia</taxon>
    </lineage>
</organism>
<name>A0A7J7NQ35_9MAGN</name>
<proteinExistence type="predicted"/>
<reference evidence="1 2" key="1">
    <citation type="journal article" date="2020" name="IScience">
        <title>Genome Sequencing of the Endangered Kingdonia uniflora (Circaeasteraceae, Ranunculales) Reveals Potential Mechanisms of Evolutionary Specialization.</title>
        <authorList>
            <person name="Sun Y."/>
            <person name="Deng T."/>
            <person name="Zhang A."/>
            <person name="Moore M.J."/>
            <person name="Landis J.B."/>
            <person name="Lin N."/>
            <person name="Zhang H."/>
            <person name="Zhang X."/>
            <person name="Huang J."/>
            <person name="Zhang X."/>
            <person name="Sun H."/>
            <person name="Wang H."/>
        </authorList>
    </citation>
    <scope>NUCLEOTIDE SEQUENCE [LARGE SCALE GENOMIC DNA]</scope>
    <source>
        <strain evidence="1">TB1705</strain>
        <tissue evidence="1">Leaf</tissue>
    </source>
</reference>
<accession>A0A7J7NQ35</accession>
<sequence>KVGVRTQSKGKRSAAADQPLELTELVQSLISIFTAQGASSTSASNDDTTSEVLKVLKDMISLYEINNALFFKSLKFLGGSNEYNYRLMFLGIDLEQRVGFLEALLS</sequence>
<protein>
    <submittedName>
        <fullName evidence="1">Uncharacterized protein</fullName>
    </submittedName>
</protein>
<dbReference type="AlphaFoldDB" id="A0A7J7NQ35"/>
<comment type="caution">
    <text evidence="1">The sequence shown here is derived from an EMBL/GenBank/DDBJ whole genome shotgun (WGS) entry which is preliminary data.</text>
</comment>
<evidence type="ECO:0000313" key="1">
    <source>
        <dbReference type="EMBL" id="KAF6169082.1"/>
    </source>
</evidence>
<keyword evidence="2" id="KW-1185">Reference proteome</keyword>
<dbReference type="EMBL" id="JACGCM010000671">
    <property type="protein sequence ID" value="KAF6169082.1"/>
    <property type="molecule type" value="Genomic_DNA"/>
</dbReference>
<feature type="non-terminal residue" evidence="1">
    <location>
        <position position="1"/>
    </location>
</feature>